<proteinExistence type="predicted"/>
<feature type="domain" description="Flavin reductase like" evidence="2">
    <location>
        <begin position="49"/>
        <end position="202"/>
    </location>
</feature>
<dbReference type="Pfam" id="PF01613">
    <property type="entry name" value="Flavin_Reduct"/>
    <property type="match status" value="1"/>
</dbReference>
<dbReference type="InterPro" id="IPR002563">
    <property type="entry name" value="Flavin_Rdtase-like_dom"/>
</dbReference>
<name>A0ABQ4IF71_9ACTN</name>
<dbReference type="SMART" id="SM00903">
    <property type="entry name" value="Flavin_Reduct"/>
    <property type="match status" value="1"/>
</dbReference>
<sequence length="208" mass="21951">MQHPAPLRASNTILPRRDIDTGVSTAGRDRVDQLRPVDRDLFDRLRQQQVGTVTVVTAMARNSRSACLGGLGATPRAGFTTTSFTTVSLDPPRVSFSHDTAAPSAPVLDRAEHVAVHLLAANQTEAATVFATPGIDPFAAYPYWEAGPFGLPLLTGVLGRLLCRVVHRIPVGDHTLVVAEPLALSVGVDGDPLLHRPGGYVTAAPAIG</sequence>
<dbReference type="InterPro" id="IPR012349">
    <property type="entry name" value="Split_barrel_FMN-bd"/>
</dbReference>
<dbReference type="PANTHER" id="PTHR30466">
    <property type="entry name" value="FLAVIN REDUCTASE"/>
    <property type="match status" value="1"/>
</dbReference>
<keyword evidence="1" id="KW-0560">Oxidoreductase</keyword>
<dbReference type="PANTHER" id="PTHR30466:SF1">
    <property type="entry name" value="FMN REDUCTASE (NADH) RUTF"/>
    <property type="match status" value="1"/>
</dbReference>
<organism evidence="3 4">
    <name type="scientific">Micromonospora gifhornensis</name>
    <dbReference type="NCBI Taxonomy" id="84594"/>
    <lineage>
        <taxon>Bacteria</taxon>
        <taxon>Bacillati</taxon>
        <taxon>Actinomycetota</taxon>
        <taxon>Actinomycetes</taxon>
        <taxon>Micromonosporales</taxon>
        <taxon>Micromonosporaceae</taxon>
        <taxon>Micromonospora</taxon>
    </lineage>
</organism>
<dbReference type="RefSeq" id="WP_102657312.1">
    <property type="nucleotide sequence ID" value="NZ_BAAAGZ010000012.1"/>
</dbReference>
<evidence type="ECO:0000313" key="3">
    <source>
        <dbReference type="EMBL" id="GIJ16560.1"/>
    </source>
</evidence>
<dbReference type="SUPFAM" id="SSF50475">
    <property type="entry name" value="FMN-binding split barrel"/>
    <property type="match status" value="1"/>
</dbReference>
<protein>
    <recommendedName>
        <fullName evidence="2">Flavin reductase like domain-containing protein</fullName>
    </recommendedName>
</protein>
<keyword evidence="4" id="KW-1185">Reference proteome</keyword>
<evidence type="ECO:0000259" key="2">
    <source>
        <dbReference type="SMART" id="SM00903"/>
    </source>
</evidence>
<gene>
    <name evidence="3" type="ORF">Vgi01_32440</name>
</gene>
<reference evidence="3 4" key="1">
    <citation type="submission" date="2021-01" db="EMBL/GenBank/DDBJ databases">
        <title>Whole genome shotgun sequence of Verrucosispora gifhornensis NBRC 16317.</title>
        <authorList>
            <person name="Komaki H."/>
            <person name="Tamura T."/>
        </authorList>
    </citation>
    <scope>NUCLEOTIDE SEQUENCE [LARGE SCALE GENOMIC DNA]</scope>
    <source>
        <strain evidence="3 4">NBRC 16317</strain>
    </source>
</reference>
<evidence type="ECO:0000313" key="4">
    <source>
        <dbReference type="Proteomes" id="UP000647860"/>
    </source>
</evidence>
<dbReference type="Gene3D" id="2.30.110.10">
    <property type="entry name" value="Electron Transport, Fmn-binding Protein, Chain A"/>
    <property type="match status" value="1"/>
</dbReference>
<dbReference type="InterPro" id="IPR050268">
    <property type="entry name" value="NADH-dep_flavin_reductase"/>
</dbReference>
<comment type="caution">
    <text evidence="3">The sequence shown here is derived from an EMBL/GenBank/DDBJ whole genome shotgun (WGS) entry which is preliminary data.</text>
</comment>
<evidence type="ECO:0000256" key="1">
    <source>
        <dbReference type="ARBA" id="ARBA00023002"/>
    </source>
</evidence>
<dbReference type="Proteomes" id="UP000647860">
    <property type="component" value="Unassembled WGS sequence"/>
</dbReference>
<accession>A0ABQ4IF71</accession>
<dbReference type="EMBL" id="BOPA01000021">
    <property type="protein sequence ID" value="GIJ16560.1"/>
    <property type="molecule type" value="Genomic_DNA"/>
</dbReference>